<dbReference type="CDD" id="cd00096">
    <property type="entry name" value="Ig"/>
    <property type="match status" value="1"/>
</dbReference>
<dbReference type="OrthoDB" id="5969272at2759"/>
<feature type="compositionally biased region" description="Basic and acidic residues" evidence="7">
    <location>
        <begin position="498"/>
        <end position="529"/>
    </location>
</feature>
<feature type="compositionally biased region" description="Polar residues" evidence="7">
    <location>
        <begin position="768"/>
        <end position="791"/>
    </location>
</feature>
<dbReference type="Gene3D" id="2.60.40.10">
    <property type="entry name" value="Immunoglobulins"/>
    <property type="match status" value="3"/>
</dbReference>
<dbReference type="EMBL" id="PZQS01000001">
    <property type="protein sequence ID" value="PVD37430.1"/>
    <property type="molecule type" value="Genomic_DNA"/>
</dbReference>
<dbReference type="InterPro" id="IPR013783">
    <property type="entry name" value="Ig-like_fold"/>
</dbReference>
<feature type="compositionally biased region" description="Low complexity" evidence="7">
    <location>
        <begin position="220"/>
        <end position="234"/>
    </location>
</feature>
<feature type="compositionally biased region" description="Basic and acidic residues" evidence="7">
    <location>
        <begin position="713"/>
        <end position="725"/>
    </location>
</feature>
<comment type="caution">
    <text evidence="9">The sequence shown here is derived from an EMBL/GenBank/DDBJ whole genome shotgun (WGS) entry which is preliminary data.</text>
</comment>
<evidence type="ECO:0000256" key="4">
    <source>
        <dbReference type="ARBA" id="ARBA00022737"/>
    </source>
</evidence>
<dbReference type="SMART" id="SM00408">
    <property type="entry name" value="IGc2"/>
    <property type="match status" value="3"/>
</dbReference>
<sequence length="1230" mass="133551">MPVDTCSNVVGGTTRLECRVLGDPPPDIRWFKDGRDITHNRRFSFSSSADGDVSILIENISPRDEGYYRCRAENSEGFASTSAYLVVRGFRQHPDDVREQVYTMQVEDVLSSKGTSSTVSPIHIRKDADEAGQRRTFEQIVDEEKGGGRDGRLKINGKETSTKSSHTLHELTFAQSSTARELLAVAREGSRQSSALTQSLSTKEKVSFPLGDGSSSDAQTSRTSTLSSSMATTSQVTSVRGDVATDGAQTSRDSQIEIVITEDESFLSRTSRTSRSVTTRPEVNRSSPISQQTEVDQSLSRSQHTEVDQSLSRRQQTEVDQSLSRSHHTELDQSLSRLEQAEVLRKGKVVTEVVSEESVTMPTNISKKFLGNESRTEVIGREAADGEIQTREKSIAVPEMTDTDTGNTLHSSGLQTEQGESKQRETAPSAVKTDDHVTAMSNEGQLAEVTHSDIFRRASAIETTTDTTSSFETQETKVKQSSVGAAPSGTLTTPATAKSERSDVGEQARSERSDVGEQARSERSDVGEAAEMKGAEHIPVACRLQLKVEREWEEWGDQEMTGEPPGSLLHDSGFADTSLMEVSQSRAFSLTDAAVLLPEGIQAVSEVDTWEKETSRDIADMPGVSKQAPVVLGTLPAMEATEASGDERPTDVLPETVKTWRRRRWQAEDEESVDRETRLLEQHRHLDDTEAREGSALAQPDNLPSHPEFGALEEAKETSELERISTRMATIESEETKEKEVTGLVPMRPQQMAVEEESGWSEGGWVSQVTRNETVTMEGGANTSGSETQTAEPGEQPGVDEDIEFSAVDSTTETETETETVVVDLESSVDPVTVDRRRARASDEVSSPAGSRAGDSMPSGDAFEMEEKEGQRSETGEVDATHASFASVSGAGRSREQDSTDSVVAEASSLPRHRRTSVESEEEKMRSSQENPQPPRDTEDDEATSGACATDEVKATKRAAPRVLSAPEDVKVNQGETIRLVSQVIGNPLPEVKWFKEGDTVKPGDRVTLQVADNLFTLEIKEATEGDGGTYTLTAHNSEGTIFSDVLVTVTIPPSMGVSGEELRVMASLAVPDIVAQSGEVTVRELGTLTLVCTVRGNPSPSVEWSKDGETLQADNRHRIYDSQGQYYLEIPRVALEDAGDYTCTASNSEGSMSCFIAVFIERSVREVTVEVSEEAVAMEPVNQLESSSDVSGSSVESAITRHLKLVAAAAAFSLAAFGLNKIVESLPKG</sequence>
<keyword evidence="4" id="KW-0677">Repeat</keyword>
<dbReference type="AlphaFoldDB" id="A0A2T7PVK9"/>
<feature type="compositionally biased region" description="Basic and acidic residues" evidence="7">
    <location>
        <begin position="124"/>
        <end position="161"/>
    </location>
</feature>
<evidence type="ECO:0000256" key="6">
    <source>
        <dbReference type="ARBA" id="ARBA00023319"/>
    </source>
</evidence>
<feature type="compositionally biased region" description="Polar residues" evidence="7">
    <location>
        <begin position="191"/>
        <end position="201"/>
    </location>
</feature>
<evidence type="ECO:0000313" key="10">
    <source>
        <dbReference type="Proteomes" id="UP000245119"/>
    </source>
</evidence>
<evidence type="ECO:0000256" key="7">
    <source>
        <dbReference type="SAM" id="MobiDB-lite"/>
    </source>
</evidence>
<feature type="region of interest" description="Disordered" evidence="7">
    <location>
        <begin position="190"/>
        <end position="334"/>
    </location>
</feature>
<evidence type="ECO:0000256" key="3">
    <source>
        <dbReference type="ARBA" id="ARBA00022490"/>
    </source>
</evidence>
<feature type="region of interest" description="Disordered" evidence="7">
    <location>
        <begin position="112"/>
        <end position="166"/>
    </location>
</feature>
<keyword evidence="10" id="KW-1185">Reference proteome</keyword>
<feature type="compositionally biased region" description="Polar residues" evidence="7">
    <location>
        <begin position="479"/>
        <end position="496"/>
    </location>
</feature>
<dbReference type="SUPFAM" id="SSF48726">
    <property type="entry name" value="Immunoglobulin"/>
    <property type="match status" value="3"/>
</dbReference>
<name>A0A2T7PVK9_POMCA</name>
<evidence type="ECO:0000313" key="9">
    <source>
        <dbReference type="EMBL" id="PVD37430.1"/>
    </source>
</evidence>
<feature type="compositionally biased region" description="Low complexity" evidence="7">
    <location>
        <begin position="819"/>
        <end position="830"/>
    </location>
</feature>
<dbReference type="InterPro" id="IPR003598">
    <property type="entry name" value="Ig_sub2"/>
</dbReference>
<keyword evidence="5" id="KW-1015">Disulfide bond</keyword>
<protein>
    <recommendedName>
        <fullName evidence="8">Ig-like domain-containing protein</fullName>
    </recommendedName>
</protein>
<evidence type="ECO:0000256" key="5">
    <source>
        <dbReference type="ARBA" id="ARBA00023157"/>
    </source>
</evidence>
<feature type="compositionally biased region" description="Basic and acidic residues" evidence="7">
    <location>
        <begin position="833"/>
        <end position="843"/>
    </location>
</feature>
<dbReference type="Proteomes" id="UP000245119">
    <property type="component" value="Linkage Group LG1"/>
</dbReference>
<feature type="compositionally biased region" description="Low complexity" evidence="7">
    <location>
        <begin position="268"/>
        <end position="280"/>
    </location>
</feature>
<feature type="compositionally biased region" description="Polar residues" evidence="7">
    <location>
        <begin position="403"/>
        <end position="418"/>
    </location>
</feature>
<dbReference type="STRING" id="400727.A0A2T7PVK9"/>
<feature type="region of interest" description="Disordered" evidence="7">
    <location>
        <begin position="684"/>
        <end position="961"/>
    </location>
</feature>
<dbReference type="GO" id="GO:0030017">
    <property type="term" value="C:sarcomere"/>
    <property type="evidence" value="ECO:0007669"/>
    <property type="project" value="UniProtKB-ARBA"/>
</dbReference>
<feature type="compositionally biased region" description="Basic and acidic residues" evidence="7">
    <location>
        <begin position="684"/>
        <end position="693"/>
    </location>
</feature>
<feature type="compositionally biased region" description="Low complexity" evidence="7">
    <location>
        <begin position="461"/>
        <end position="473"/>
    </location>
</feature>
<proteinExistence type="inferred from homology"/>
<dbReference type="FunFam" id="2.60.40.10:FF:000032">
    <property type="entry name" value="palladin isoform X1"/>
    <property type="match status" value="1"/>
</dbReference>
<keyword evidence="3" id="KW-0963">Cytoplasm</keyword>
<feature type="region of interest" description="Disordered" evidence="7">
    <location>
        <begin position="461"/>
        <end position="529"/>
    </location>
</feature>
<dbReference type="PANTHER" id="PTHR47633">
    <property type="entry name" value="IMMUNOGLOBULIN"/>
    <property type="match status" value="1"/>
</dbReference>
<comment type="similarity">
    <text evidence="2">Belongs to the protein kinase superfamily. CAMK Ser/Thr protein kinase family.</text>
</comment>
<comment type="subcellular location">
    <subcellularLocation>
        <location evidence="1">Cytoplasm</location>
    </subcellularLocation>
</comment>
<accession>A0A2T7PVK9</accession>
<feature type="domain" description="Ig-like" evidence="8">
    <location>
        <begin position="961"/>
        <end position="1049"/>
    </location>
</feature>
<organism evidence="9 10">
    <name type="scientific">Pomacea canaliculata</name>
    <name type="common">Golden apple snail</name>
    <dbReference type="NCBI Taxonomy" id="400727"/>
    <lineage>
        <taxon>Eukaryota</taxon>
        <taxon>Metazoa</taxon>
        <taxon>Spiralia</taxon>
        <taxon>Lophotrochozoa</taxon>
        <taxon>Mollusca</taxon>
        <taxon>Gastropoda</taxon>
        <taxon>Caenogastropoda</taxon>
        <taxon>Architaenioglossa</taxon>
        <taxon>Ampullarioidea</taxon>
        <taxon>Ampullariidae</taxon>
        <taxon>Pomacea</taxon>
    </lineage>
</organism>
<dbReference type="PROSITE" id="PS50835">
    <property type="entry name" value="IG_LIKE"/>
    <property type="match status" value="3"/>
</dbReference>
<dbReference type="InterPro" id="IPR007110">
    <property type="entry name" value="Ig-like_dom"/>
</dbReference>
<dbReference type="FunFam" id="2.60.40.10:FF:000425">
    <property type="entry name" value="Myosin light chain kinase"/>
    <property type="match status" value="1"/>
</dbReference>
<keyword evidence="6" id="KW-0393">Immunoglobulin domain</keyword>
<evidence type="ECO:0000256" key="2">
    <source>
        <dbReference type="ARBA" id="ARBA00006692"/>
    </source>
</evidence>
<dbReference type="SMART" id="SM00409">
    <property type="entry name" value="IG"/>
    <property type="match status" value="3"/>
</dbReference>
<dbReference type="Pfam" id="PF07679">
    <property type="entry name" value="I-set"/>
    <property type="match status" value="3"/>
</dbReference>
<dbReference type="InterPro" id="IPR003599">
    <property type="entry name" value="Ig_sub"/>
</dbReference>
<evidence type="ECO:0000256" key="1">
    <source>
        <dbReference type="ARBA" id="ARBA00004496"/>
    </source>
</evidence>
<feature type="compositionally biased region" description="Polar residues" evidence="7">
    <location>
        <begin position="284"/>
        <end position="324"/>
    </location>
</feature>
<feature type="region of interest" description="Disordered" evidence="7">
    <location>
        <begin position="401"/>
        <end position="436"/>
    </location>
</feature>
<dbReference type="FunFam" id="2.60.40.10:FF:000345">
    <property type="entry name" value="Muscle M-line assembly protein unc-89"/>
    <property type="match status" value="1"/>
</dbReference>
<evidence type="ECO:0000259" key="8">
    <source>
        <dbReference type="PROSITE" id="PS50835"/>
    </source>
</evidence>
<gene>
    <name evidence="9" type="ORF">C0Q70_00020</name>
</gene>
<dbReference type="InterPro" id="IPR013098">
    <property type="entry name" value="Ig_I-set"/>
</dbReference>
<reference evidence="9 10" key="1">
    <citation type="submission" date="2018-04" db="EMBL/GenBank/DDBJ databases">
        <title>The genome of golden apple snail Pomacea canaliculata provides insight into stress tolerance and invasive adaptation.</title>
        <authorList>
            <person name="Liu C."/>
            <person name="Liu B."/>
            <person name="Ren Y."/>
            <person name="Zhang Y."/>
            <person name="Wang H."/>
            <person name="Li S."/>
            <person name="Jiang F."/>
            <person name="Yin L."/>
            <person name="Zhang G."/>
            <person name="Qian W."/>
            <person name="Fan W."/>
        </authorList>
    </citation>
    <scope>NUCLEOTIDE SEQUENCE [LARGE SCALE GENOMIC DNA]</scope>
    <source>
        <strain evidence="9">SZHN2017</strain>
        <tissue evidence="9">Muscle</tissue>
    </source>
</reference>
<feature type="domain" description="Ig-like" evidence="8">
    <location>
        <begin position="11"/>
        <end position="86"/>
    </location>
</feature>
<dbReference type="InterPro" id="IPR036179">
    <property type="entry name" value="Ig-like_dom_sf"/>
</dbReference>
<feature type="domain" description="Ig-like" evidence="8">
    <location>
        <begin position="1072"/>
        <end position="1154"/>
    </location>
</feature>